<gene>
    <name evidence="1" type="ORF">ASIM_LOCUS6367</name>
</gene>
<organism evidence="3">
    <name type="scientific">Anisakis simplex</name>
    <name type="common">Herring worm</name>
    <dbReference type="NCBI Taxonomy" id="6269"/>
    <lineage>
        <taxon>Eukaryota</taxon>
        <taxon>Metazoa</taxon>
        <taxon>Ecdysozoa</taxon>
        <taxon>Nematoda</taxon>
        <taxon>Chromadorea</taxon>
        <taxon>Rhabditida</taxon>
        <taxon>Spirurina</taxon>
        <taxon>Ascaridomorpha</taxon>
        <taxon>Ascaridoidea</taxon>
        <taxon>Anisakidae</taxon>
        <taxon>Anisakis</taxon>
        <taxon>Anisakis simplex complex</taxon>
    </lineage>
</organism>
<reference evidence="3" key="1">
    <citation type="submission" date="2017-02" db="UniProtKB">
        <authorList>
            <consortium name="WormBaseParasite"/>
        </authorList>
    </citation>
    <scope>IDENTIFICATION</scope>
</reference>
<sequence>MSTYEAWKRLLNSAKSTLDVASLYWDLRDTTNYPTSWQVSATAQFAFVNFLKPLTVTA</sequence>
<accession>A0A0M3JG36</accession>
<reference evidence="1 2" key="2">
    <citation type="submission" date="2018-11" db="EMBL/GenBank/DDBJ databases">
        <authorList>
            <consortium name="Pathogen Informatics"/>
        </authorList>
    </citation>
    <scope>NUCLEOTIDE SEQUENCE [LARGE SCALE GENOMIC DNA]</scope>
</reference>
<evidence type="ECO:0000313" key="2">
    <source>
        <dbReference type="Proteomes" id="UP000267096"/>
    </source>
</evidence>
<evidence type="ECO:0000313" key="3">
    <source>
        <dbReference type="WBParaSite" id="ASIM_0000659101-mRNA-1"/>
    </source>
</evidence>
<dbReference type="AlphaFoldDB" id="A0A0M3JG36"/>
<protein>
    <submittedName>
        <fullName evidence="3">Dynein_C domain-containing protein</fullName>
    </submittedName>
</protein>
<dbReference type="Proteomes" id="UP000267096">
    <property type="component" value="Unassembled WGS sequence"/>
</dbReference>
<dbReference type="EMBL" id="UYRR01013755">
    <property type="protein sequence ID" value="VDK26922.1"/>
    <property type="molecule type" value="Genomic_DNA"/>
</dbReference>
<name>A0A0M3JG36_ANISI</name>
<keyword evidence="2" id="KW-1185">Reference proteome</keyword>
<proteinExistence type="predicted"/>
<dbReference type="WBParaSite" id="ASIM_0000659101-mRNA-1">
    <property type="protein sequence ID" value="ASIM_0000659101-mRNA-1"/>
    <property type="gene ID" value="ASIM_0000659101"/>
</dbReference>
<evidence type="ECO:0000313" key="1">
    <source>
        <dbReference type="EMBL" id="VDK26922.1"/>
    </source>
</evidence>